<keyword evidence="4" id="KW-1185">Reference proteome</keyword>
<evidence type="ECO:0000259" key="2">
    <source>
        <dbReference type="Pfam" id="PF13116"/>
    </source>
</evidence>
<sequence>MPTPWRHRLRLLRRGVWYALAAALVLMALVAGVTSQLLPLAERHPDKIAGWLSERAQRRVAFDHVETEWTRRGPLLRLDGLRIGDGADAVQIGEAEILVAQYAGLLPGRSFTELRVRGLELVLQRANDGRWSIRGLPGQQREGGDPLRTLENLGELQVIDAKLALVAPSLGIDARLPKVDMRVRVDGNRVRAGARAYARHPAAPVDAVIDFDRKNGDGRIYFAARQADLAAWSPLLRYAGASVEGGNGQAQAWAELRGHRVMTVTVDAAINRLALRGAAAAGAQAPRLQFDRLEARARWRVASGGWRLDAPRLRIGSGKAQQSLDDLVLAGGQRYAVVAGRVQIAPLLSVAALSDRLDPGLRRWLLAAKPAATLERVEVAGVRGGAMRAQGRIAGLAFAPVGDAPGLSGLSGDFIGDADGFALRLDPRSDFVFDWPRGFGVPHPAKLQGTLSGWREGAGWRVGSGDLYARGSDFGARMRGGLWFQGDGTRPWIDIAAQLDESPVPAAKGFWIKHQMSPATVKWLDAALVAGTVRNGNAVVSGDLDDWPFRDRNGLFQADADLAGATLKFQPDWPAAEAMDGKVSFVADGFTVDGKVTIAGVGIRKLHAGIPRFGKAELTVQAEGGDDASKLLDLLRQSPLRKEHGETLDNVAASGPANLTFGLWLPMHREAKGAKKIEGTVELAGAKLSEKRWQLAFDDVRGRARYGDAGFDADKLDVTQGGQPGKLTLRAGGFVRDARQAFEAELQSHVASDDLLDRDKSLAWLKPYLDGRSQWTVAVAIPRTAAGQKNPAPTRLQLRSNLVGTALDLPAPLAKAAAVPLAASIDAALPLDSGEVRVTLGNLLASRARSAGGRTGVRIVLGADAVTEAPPASGLVVSGRANTLDAIEWLSLAQADSGSGGEGLKLQQADVTANRLQLFGSAFANTRLQVTPATGGTRIRIDGPALAGTLLSPAAEGAPLTGDFERVYWRFAKSGAAPAANAAARAEPNKPGADIDPAKVPPLSFDIADLRLNEGQFGTATLRTRPVAAGMRIERLQTRAPKQRIDLDGDWFGRGAGARTRLGVTVDSEDMGALLAGAGFGKQVDGGKGRIRFDAQWPGAPSAFKLDALQGKLALSANDGRLLEVEPGAGRVLGLLSLAQLPRRLMLDFRDFFSKGFAFNKITGEIDFAAGHARSDDLVIDGPAAEIRIRGVADLRAQRFDQTIEVLPRAGNLLTVAGALAGGPVGAAIGAAANAVLKKPLGQMAAKTYRVTGPWKEPKVEVIGREQGRASRQPPPPAG</sequence>
<dbReference type="Proteomes" id="UP001431217">
    <property type="component" value="Unassembled WGS sequence"/>
</dbReference>
<name>A0ABT0ME47_9GAMM</name>
<dbReference type="InterPro" id="IPR011836">
    <property type="entry name" value="YhdP"/>
</dbReference>
<protein>
    <submittedName>
        <fullName evidence="3">TIGR02099 family protein</fullName>
    </submittedName>
</protein>
<gene>
    <name evidence="3" type="ORF">M2650_00545</name>
</gene>
<evidence type="ECO:0000313" key="3">
    <source>
        <dbReference type="EMBL" id="MCL1633140.1"/>
    </source>
</evidence>
<dbReference type="EMBL" id="JAMBEP010000001">
    <property type="protein sequence ID" value="MCL1633140.1"/>
    <property type="molecule type" value="Genomic_DNA"/>
</dbReference>
<evidence type="ECO:0000256" key="1">
    <source>
        <dbReference type="SAM" id="MobiDB-lite"/>
    </source>
</evidence>
<dbReference type="NCBIfam" id="TIGR02099">
    <property type="entry name" value="YhdP family protein"/>
    <property type="match status" value="1"/>
</dbReference>
<dbReference type="PANTHER" id="PTHR38690">
    <property type="entry name" value="PROTEASE-RELATED"/>
    <property type="match status" value="1"/>
</dbReference>
<reference evidence="3 4" key="1">
    <citation type="submission" date="2022-05" db="EMBL/GenBank/DDBJ databases">
        <title>Luteimonas sp. SX5, whole genome shotgun sequencing project.</title>
        <authorList>
            <person name="Zhao G."/>
            <person name="Shen L."/>
        </authorList>
    </citation>
    <scope>NUCLEOTIDE SEQUENCE [LARGE SCALE GENOMIC DNA]</scope>
    <source>
        <strain evidence="3 4">SX5</strain>
    </source>
</reference>
<accession>A0ABT0ME47</accession>
<dbReference type="InterPro" id="IPR025263">
    <property type="entry name" value="YhdP_central"/>
</dbReference>
<comment type="caution">
    <text evidence="3">The sequence shown here is derived from an EMBL/GenBank/DDBJ whole genome shotgun (WGS) entry which is preliminary data.</text>
</comment>
<feature type="region of interest" description="Disordered" evidence="1">
    <location>
        <begin position="1260"/>
        <end position="1279"/>
    </location>
</feature>
<dbReference type="RefSeq" id="WP_249469886.1">
    <property type="nucleotide sequence ID" value="NZ_JAMBEP010000001.1"/>
</dbReference>
<organism evidence="3 4">
    <name type="scientific">Luteimonas galliterrae</name>
    <dbReference type="NCBI Taxonomy" id="2940486"/>
    <lineage>
        <taxon>Bacteria</taxon>
        <taxon>Pseudomonadati</taxon>
        <taxon>Pseudomonadota</taxon>
        <taxon>Gammaproteobacteria</taxon>
        <taxon>Lysobacterales</taxon>
        <taxon>Lysobacteraceae</taxon>
        <taxon>Luteimonas</taxon>
    </lineage>
</organism>
<feature type="compositionally biased region" description="Basic and acidic residues" evidence="1">
    <location>
        <begin position="1260"/>
        <end position="1269"/>
    </location>
</feature>
<dbReference type="Pfam" id="PF13116">
    <property type="entry name" value="YhdP"/>
    <property type="match status" value="1"/>
</dbReference>
<evidence type="ECO:0000313" key="4">
    <source>
        <dbReference type="Proteomes" id="UP001431217"/>
    </source>
</evidence>
<dbReference type="PANTHER" id="PTHR38690:SF1">
    <property type="entry name" value="PROTEASE"/>
    <property type="match status" value="1"/>
</dbReference>
<proteinExistence type="predicted"/>
<feature type="domain" description="YhdP central" evidence="2">
    <location>
        <begin position="9"/>
        <end position="1260"/>
    </location>
</feature>